<accession>A0A8S5V611</accession>
<reference evidence="1" key="1">
    <citation type="journal article" date="2021" name="Proc. Natl. Acad. Sci. U.S.A.">
        <title>A Catalog of Tens of Thousands of Viruses from Human Metagenomes Reveals Hidden Associations with Chronic Diseases.</title>
        <authorList>
            <person name="Tisza M.J."/>
            <person name="Buck C.B."/>
        </authorList>
    </citation>
    <scope>NUCLEOTIDE SEQUENCE</scope>
    <source>
        <strain evidence="1">Ctg4a4</strain>
    </source>
</reference>
<proteinExistence type="predicted"/>
<sequence>MNKLKKSKNGLRRIGKKGRSTLKEIIYLDTKLVNSIIAQNDQGLVLKRAFDKGETNSNSEETTQATSLNTSGGVTVGANFNVNRGESNTDKQSLVYSETNKELIEVATHDYALDILLEILKDEIVNDCADDGQFIQQNDRVTFYDFKKLYESMDTEKLKLLMPDIFQPIEKIEKELSKISKSNKIKFEDKITELQKQLDNSLPEIFKKLNTFSDYMVGLYDGAILAKINNTLSICEPENIRLKPSLLSIMNLSNRKATILGIVVAKESGNSSIDNLQTDSANEVISNVANSFMEIVITSFNIASKGDYYVRPIAIYFE</sequence>
<evidence type="ECO:0000313" key="1">
    <source>
        <dbReference type="EMBL" id="DAG02051.1"/>
    </source>
</evidence>
<dbReference type="Pfam" id="PF19952">
    <property type="entry name" value="DUF6414"/>
    <property type="match status" value="1"/>
</dbReference>
<protein>
    <submittedName>
        <fullName evidence="1">Uncharacterized protein</fullName>
    </submittedName>
</protein>
<dbReference type="EMBL" id="BK016202">
    <property type="protein sequence ID" value="DAG02051.1"/>
    <property type="molecule type" value="Genomic_DNA"/>
</dbReference>
<dbReference type="InterPro" id="IPR045633">
    <property type="entry name" value="DUF6414"/>
</dbReference>
<name>A0A8S5V611_9CAUD</name>
<organism evidence="1">
    <name type="scientific">Siphoviridae sp. ctg4a4</name>
    <dbReference type="NCBI Taxonomy" id="2825602"/>
    <lineage>
        <taxon>Viruses</taxon>
        <taxon>Duplodnaviria</taxon>
        <taxon>Heunggongvirae</taxon>
        <taxon>Uroviricota</taxon>
        <taxon>Caudoviricetes</taxon>
    </lineage>
</organism>